<evidence type="ECO:0000313" key="19">
    <source>
        <dbReference type="EMBL" id="CAG9767598.1"/>
    </source>
</evidence>
<dbReference type="Gene3D" id="3.40.50.12470">
    <property type="match status" value="1"/>
</dbReference>
<dbReference type="SMART" id="SM00861">
    <property type="entry name" value="Transket_pyr"/>
    <property type="match status" value="1"/>
</dbReference>
<dbReference type="InterPro" id="IPR032106">
    <property type="entry name" value="2-oxogl_dehyd_N"/>
</dbReference>
<keyword evidence="11" id="KW-0496">Mitochondrion</keyword>
<proteinExistence type="inferred from homology"/>
<organism evidence="19 20">
    <name type="scientific">Ceutorhynchus assimilis</name>
    <name type="common">cabbage seed weevil</name>
    <dbReference type="NCBI Taxonomy" id="467358"/>
    <lineage>
        <taxon>Eukaryota</taxon>
        <taxon>Metazoa</taxon>
        <taxon>Ecdysozoa</taxon>
        <taxon>Arthropoda</taxon>
        <taxon>Hexapoda</taxon>
        <taxon>Insecta</taxon>
        <taxon>Pterygota</taxon>
        <taxon>Neoptera</taxon>
        <taxon>Endopterygota</taxon>
        <taxon>Coleoptera</taxon>
        <taxon>Polyphaga</taxon>
        <taxon>Cucujiformia</taxon>
        <taxon>Curculionidae</taxon>
        <taxon>Ceutorhynchinae</taxon>
        <taxon>Ceutorhynchus</taxon>
    </lineage>
</organism>
<dbReference type="Gene3D" id="3.40.50.970">
    <property type="match status" value="1"/>
</dbReference>
<evidence type="ECO:0000256" key="14">
    <source>
        <dbReference type="ARBA" id="ARBA00037426"/>
    </source>
</evidence>
<dbReference type="OrthoDB" id="413077at2759"/>
<dbReference type="GO" id="GO:0030976">
    <property type="term" value="F:thiamine pyrophosphate binding"/>
    <property type="evidence" value="ECO:0007669"/>
    <property type="project" value="InterPro"/>
</dbReference>
<dbReference type="InterPro" id="IPR031717">
    <property type="entry name" value="ODO-1/KGD_C"/>
</dbReference>
<dbReference type="InterPro" id="IPR001017">
    <property type="entry name" value="DH_E1"/>
</dbReference>
<dbReference type="FunFam" id="3.40.50.12470:FF:000007">
    <property type="entry name" value="2-oxoglutarate dehydrogenase e1 mitochondrial"/>
    <property type="match status" value="1"/>
</dbReference>
<dbReference type="Gene3D" id="1.10.287.1150">
    <property type="entry name" value="TPP helical domain"/>
    <property type="match status" value="1"/>
</dbReference>
<evidence type="ECO:0000256" key="16">
    <source>
        <dbReference type="ARBA" id="ARBA00042984"/>
    </source>
</evidence>
<dbReference type="Pfam" id="PF00676">
    <property type="entry name" value="E1_dh"/>
    <property type="match status" value="1"/>
</dbReference>
<accession>A0A9N9MNZ6</accession>
<comment type="similarity">
    <text evidence="4">Belongs to the alpha-ketoglutarate dehydrogenase family.</text>
</comment>
<dbReference type="PIRSF" id="PIRSF000157">
    <property type="entry name" value="Oxoglu_dh_E1"/>
    <property type="match status" value="1"/>
</dbReference>
<comment type="subcellular location">
    <subcellularLocation>
        <location evidence="3">Mitochondrion</location>
    </subcellularLocation>
</comment>
<evidence type="ECO:0000256" key="1">
    <source>
        <dbReference type="ARBA" id="ARBA00001946"/>
    </source>
</evidence>
<sequence>MLPNFCVLNSRSMALMSYVAPAATRLLQNVFQPRNFNTSLSLGDKDSPPGPPPPSGVGHDRPPVEGTSARYLEEMYNAWLKDPTSVHPSWDGYFRRLGAPIEPRIPKKERSRASYVLHDHPPHLAAPAATSGSGGGESASSTEEHLNVQALIRSYQVRGHLVALINPLEDMFDITDKKTCLSEKTGKQPPEVVRYHKITSSMWNNPYQLPPSCKVGGNSAKLPLKEIVKRLELSYCRHIGVEYMHINDIEKCDFIREKFEYPGVIDLSKAEKRLLLNRLAKAVMFEGFLQKKWDNEKRFGLEGCEIMIPCIKTVIDYAAKQGAEMAIVGMAHRGRLNLLANVCHKPLELIFSQFRGLEPEDQGAGDVKYHLGVFDKREHPISKKPFATVLVANPSHLELINPVVAGRAKAEQFYRNDEVGDKVYPIIVHGDAAFCGEGIVYETINLANLTGYHNGGTVHVVVNNQIGFTTDPKYSRSSPYCTDVGRVVNAPIFHVNADDPESCVYATKVAVEYRAKFHTDVVIDLVGYRRHGHNETDEPMFTQPLMYKKIRAMPNVLEKYTAAAIKEGVVTQDEVKTFKEQITKDMEVDFAKAAKHTSMRFSDWIDSPWPGFFKSKDPKKIEPTGVSMEVLETIGKRYSEPPPGEFELHRGLLRVLSHRQDMVKKQIADWSIGEAMAISTLLKEGFHVRLSGEDVQRGTFSHRHHVVHHQSKPMTTYQYLADFFPNQAHYTVSNSPISEYGILGFEHGYSMAKPDQLVIWEAQFGDFANNAQAMFDCMICSGQWKWIRQCGLVVLMPHGLEGQGPEHSSGRIERFLQSCDDDGDHLPPDTPDYVIKQLREINWIIANCTVPSNLFHVLRRQMKMPFRKPLVIFTPKSLLRHPEARSQFSEMVEGKEFQRLLPAVGPAAQNPGNAKKLVFCTGKVYYDFMKTLREQKLEDKIAIARIEQLCPFPYDLILKEIQKYSGAQVYWGQEEHKNSGCWDYMEPRLITALKGAKPLMYIGRAPSASTASGNKIQYQTEYKLLMADLTKL</sequence>
<comment type="function">
    <text evidence="14">The 2-oxoglutarate dehydrogenase complex catalyzes the overall conversion of 2-oxoglutarate to succinyl-CoA and CO(2). It contains multiple copies of three enzymatic components: 2-oxoglutarate dehydrogenase (E1), dihydrolipoamide succinyltransferase (E2) and lipoamide dehydrogenase (E3).</text>
</comment>
<feature type="region of interest" description="Disordered" evidence="17">
    <location>
        <begin position="122"/>
        <end position="142"/>
    </location>
</feature>
<dbReference type="EC" id="1.2.4.2" evidence="5"/>
<dbReference type="InterPro" id="IPR029061">
    <property type="entry name" value="THDP-binding"/>
</dbReference>
<evidence type="ECO:0000256" key="6">
    <source>
        <dbReference type="ARBA" id="ARBA00022723"/>
    </source>
</evidence>
<dbReference type="NCBIfam" id="NF006914">
    <property type="entry name" value="PRK09404.1"/>
    <property type="match status" value="1"/>
</dbReference>
<dbReference type="InterPro" id="IPR042179">
    <property type="entry name" value="KGD_C_sf"/>
</dbReference>
<dbReference type="AlphaFoldDB" id="A0A9N9MNZ6"/>
<evidence type="ECO:0000256" key="15">
    <source>
        <dbReference type="ARBA" id="ARBA00040267"/>
    </source>
</evidence>
<comment type="cofactor">
    <cofactor evidence="2">
        <name>thiamine diphosphate</name>
        <dbReference type="ChEBI" id="CHEBI:58937"/>
    </cofactor>
</comment>
<protein>
    <recommendedName>
        <fullName evidence="15">2-oxoglutarate dehydrogenase, mitochondrial</fullName>
        <ecNumber evidence="5">1.2.4.2</ecNumber>
    </recommendedName>
    <alternativeName>
        <fullName evidence="16">2-oxoglutarate dehydrogenase complex component E1</fullName>
    </alternativeName>
    <alternativeName>
        <fullName evidence="13">Alpha-ketoglutarate dehydrogenase</fullName>
    </alternativeName>
</protein>
<dbReference type="EMBL" id="OU892280">
    <property type="protein sequence ID" value="CAG9767598.1"/>
    <property type="molecule type" value="Genomic_DNA"/>
</dbReference>
<keyword evidence="7" id="KW-0460">Magnesium</keyword>
<feature type="domain" description="Transketolase-like pyrimidine-binding" evidence="18">
    <location>
        <begin position="668"/>
        <end position="881"/>
    </location>
</feature>
<dbReference type="GO" id="GO:0045252">
    <property type="term" value="C:oxoglutarate dehydrogenase complex"/>
    <property type="evidence" value="ECO:0007669"/>
    <property type="project" value="TreeGrafter"/>
</dbReference>
<dbReference type="Pfam" id="PF02779">
    <property type="entry name" value="Transket_pyr"/>
    <property type="match status" value="1"/>
</dbReference>
<evidence type="ECO:0000259" key="18">
    <source>
        <dbReference type="SMART" id="SM00861"/>
    </source>
</evidence>
<dbReference type="Pfam" id="PF16078">
    <property type="entry name" value="2-oxogl_dehyd_N"/>
    <property type="match status" value="1"/>
</dbReference>
<evidence type="ECO:0000256" key="17">
    <source>
        <dbReference type="SAM" id="MobiDB-lite"/>
    </source>
</evidence>
<comment type="cofactor">
    <cofactor evidence="1">
        <name>Mg(2+)</name>
        <dbReference type="ChEBI" id="CHEBI:18420"/>
    </cofactor>
</comment>
<dbReference type="GO" id="GO:0005739">
    <property type="term" value="C:mitochondrion"/>
    <property type="evidence" value="ECO:0007669"/>
    <property type="project" value="UniProtKB-SubCell"/>
</dbReference>
<dbReference type="FunFam" id="3.40.50.11610:FF:000003">
    <property type="entry name" value="2-oxoglutarate dehydrogenase, isoform X4"/>
    <property type="match status" value="1"/>
</dbReference>
<keyword evidence="10" id="KW-0786">Thiamine pyrophosphate</keyword>
<dbReference type="GO" id="GO:0004591">
    <property type="term" value="F:oxoglutarate dehydrogenase (succinyl-transferring) activity"/>
    <property type="evidence" value="ECO:0007669"/>
    <property type="project" value="UniProtKB-EC"/>
</dbReference>
<keyword evidence="9" id="KW-0560">Oxidoreductase</keyword>
<dbReference type="InterPro" id="IPR005475">
    <property type="entry name" value="Transketolase-like_Pyr-bd"/>
</dbReference>
<evidence type="ECO:0000256" key="3">
    <source>
        <dbReference type="ARBA" id="ARBA00004173"/>
    </source>
</evidence>
<keyword evidence="8" id="KW-0809">Transit peptide</keyword>
<evidence type="ECO:0000256" key="12">
    <source>
        <dbReference type="ARBA" id="ARBA00023152"/>
    </source>
</evidence>
<evidence type="ECO:0000256" key="5">
    <source>
        <dbReference type="ARBA" id="ARBA00012280"/>
    </source>
</evidence>
<dbReference type="GO" id="GO:0006099">
    <property type="term" value="P:tricarboxylic acid cycle"/>
    <property type="evidence" value="ECO:0007669"/>
    <property type="project" value="TreeGrafter"/>
</dbReference>
<dbReference type="GO" id="GO:0046872">
    <property type="term" value="F:metal ion binding"/>
    <property type="evidence" value="ECO:0007669"/>
    <property type="project" value="UniProtKB-KW"/>
</dbReference>
<keyword evidence="20" id="KW-1185">Reference proteome</keyword>
<dbReference type="CDD" id="cd02016">
    <property type="entry name" value="TPP_E1_OGDC_like"/>
    <property type="match status" value="1"/>
</dbReference>
<dbReference type="GO" id="GO:0006096">
    <property type="term" value="P:glycolytic process"/>
    <property type="evidence" value="ECO:0007669"/>
    <property type="project" value="UniProtKB-KW"/>
</dbReference>
<gene>
    <name evidence="19" type="ORF">CEUTPL_LOCUS8159</name>
</gene>
<keyword evidence="6" id="KW-0479">Metal-binding</keyword>
<dbReference type="Proteomes" id="UP001152799">
    <property type="component" value="Chromosome 4"/>
</dbReference>
<evidence type="ECO:0000256" key="9">
    <source>
        <dbReference type="ARBA" id="ARBA00023002"/>
    </source>
</evidence>
<evidence type="ECO:0000256" key="4">
    <source>
        <dbReference type="ARBA" id="ARBA00006936"/>
    </source>
</evidence>
<name>A0A9N9MNZ6_9CUCU</name>
<dbReference type="Pfam" id="PF16870">
    <property type="entry name" value="OxoGdeHyase_C"/>
    <property type="match status" value="1"/>
</dbReference>
<dbReference type="InterPro" id="IPR011603">
    <property type="entry name" value="2oxoglutarate_DH_E1"/>
</dbReference>
<evidence type="ECO:0000256" key="11">
    <source>
        <dbReference type="ARBA" id="ARBA00023128"/>
    </source>
</evidence>
<dbReference type="NCBIfam" id="NF008907">
    <property type="entry name" value="PRK12270.1"/>
    <property type="match status" value="1"/>
</dbReference>
<evidence type="ECO:0000313" key="20">
    <source>
        <dbReference type="Proteomes" id="UP001152799"/>
    </source>
</evidence>
<dbReference type="PANTHER" id="PTHR23152:SF4">
    <property type="entry name" value="2-OXOADIPATE DEHYDROGENASE COMPLEX COMPONENT E1"/>
    <property type="match status" value="1"/>
</dbReference>
<evidence type="ECO:0000256" key="8">
    <source>
        <dbReference type="ARBA" id="ARBA00022946"/>
    </source>
</evidence>
<keyword evidence="12" id="KW-0324">Glycolysis</keyword>
<dbReference type="PANTHER" id="PTHR23152">
    <property type="entry name" value="2-OXOGLUTARATE DEHYDROGENASE"/>
    <property type="match status" value="1"/>
</dbReference>
<feature type="region of interest" description="Disordered" evidence="17">
    <location>
        <begin position="37"/>
        <end position="65"/>
    </location>
</feature>
<evidence type="ECO:0000256" key="10">
    <source>
        <dbReference type="ARBA" id="ARBA00023052"/>
    </source>
</evidence>
<evidence type="ECO:0000256" key="7">
    <source>
        <dbReference type="ARBA" id="ARBA00022842"/>
    </source>
</evidence>
<dbReference type="NCBIfam" id="TIGR00239">
    <property type="entry name" value="2oxo_dh_E1"/>
    <property type="match status" value="1"/>
</dbReference>
<evidence type="ECO:0000256" key="13">
    <source>
        <dbReference type="ARBA" id="ARBA00030680"/>
    </source>
</evidence>
<evidence type="ECO:0000256" key="2">
    <source>
        <dbReference type="ARBA" id="ARBA00001964"/>
    </source>
</evidence>
<dbReference type="SUPFAM" id="SSF52518">
    <property type="entry name" value="Thiamin diphosphate-binding fold (THDP-binding)"/>
    <property type="match status" value="2"/>
</dbReference>
<reference evidence="19" key="1">
    <citation type="submission" date="2022-01" db="EMBL/GenBank/DDBJ databases">
        <authorList>
            <person name="King R."/>
        </authorList>
    </citation>
    <scope>NUCLEOTIDE SEQUENCE</scope>
</reference>
<dbReference type="Gene3D" id="3.40.50.11610">
    <property type="entry name" value="Multifunctional 2-oxoglutarate metabolism enzyme, C-terminal domain"/>
    <property type="match status" value="1"/>
</dbReference>